<proteinExistence type="predicted"/>
<dbReference type="PATRIC" id="fig|48936.3.peg.3261"/>
<dbReference type="EMBL" id="JRVC01000017">
    <property type="protein sequence ID" value="KHS44375.1"/>
    <property type="molecule type" value="Genomic_DNA"/>
</dbReference>
<protein>
    <recommendedName>
        <fullName evidence="4">DUF3617 domain-containing protein</fullName>
    </recommendedName>
</protein>
<feature type="chain" id="PRO_5002145624" description="DUF3617 domain-containing protein" evidence="1">
    <location>
        <begin position="20"/>
        <end position="182"/>
    </location>
</feature>
<accession>A0A0B9A4Y5</accession>
<name>A0A0B9A4Y5_9SPHN</name>
<dbReference type="Pfam" id="PF12276">
    <property type="entry name" value="DUF3617"/>
    <property type="match status" value="1"/>
</dbReference>
<dbReference type="InterPro" id="IPR022061">
    <property type="entry name" value="DUF3617"/>
</dbReference>
<dbReference type="Proteomes" id="UP000031338">
    <property type="component" value="Unassembled WGS sequence"/>
</dbReference>
<evidence type="ECO:0008006" key="4">
    <source>
        <dbReference type="Google" id="ProtNLM"/>
    </source>
</evidence>
<dbReference type="AlphaFoldDB" id="A0A0B9A4Y5"/>
<organism evidence="2 3">
    <name type="scientific">Novosphingobium subterraneum</name>
    <dbReference type="NCBI Taxonomy" id="48936"/>
    <lineage>
        <taxon>Bacteria</taxon>
        <taxon>Pseudomonadati</taxon>
        <taxon>Pseudomonadota</taxon>
        <taxon>Alphaproteobacteria</taxon>
        <taxon>Sphingomonadales</taxon>
        <taxon>Sphingomonadaceae</taxon>
        <taxon>Novosphingobium</taxon>
    </lineage>
</organism>
<evidence type="ECO:0000313" key="2">
    <source>
        <dbReference type="EMBL" id="KHS44375.1"/>
    </source>
</evidence>
<comment type="caution">
    <text evidence="2">The sequence shown here is derived from an EMBL/GenBank/DDBJ whole genome shotgun (WGS) entry which is preliminary data.</text>
</comment>
<evidence type="ECO:0000313" key="3">
    <source>
        <dbReference type="Proteomes" id="UP000031338"/>
    </source>
</evidence>
<reference evidence="2 3" key="1">
    <citation type="submission" date="2014-10" db="EMBL/GenBank/DDBJ databases">
        <title>Draft genome sequence of Novosphingobium subterraneum DSM 12447.</title>
        <authorList>
            <person name="Gan H.M."/>
            <person name="Gan H.Y."/>
            <person name="Savka M.A."/>
        </authorList>
    </citation>
    <scope>NUCLEOTIDE SEQUENCE [LARGE SCALE GENOMIC DNA]</scope>
    <source>
        <strain evidence="2 3">DSM 12447</strain>
    </source>
</reference>
<dbReference type="PROSITE" id="PS51257">
    <property type="entry name" value="PROKAR_LIPOPROTEIN"/>
    <property type="match status" value="1"/>
</dbReference>
<feature type="signal peptide" evidence="1">
    <location>
        <begin position="1"/>
        <end position="19"/>
    </location>
</feature>
<gene>
    <name evidence="2" type="ORF">NJ75_03244</name>
</gene>
<keyword evidence="1" id="KW-0732">Signal</keyword>
<evidence type="ECO:0000256" key="1">
    <source>
        <dbReference type="SAM" id="SignalP"/>
    </source>
</evidence>
<keyword evidence="3" id="KW-1185">Reference proteome</keyword>
<sequence>MRAAIALIPLALLAACNDAGTVDKKNASTAEVAKSVADAGMKLNPGRWELTMQFKKFEVEDMPPEAKAMMQKTLGETRTFASCLTKEEAEKPDGKFFGQQGEDCKYDTFTMGNGKIDATMTCKGTGEDAGNMAKMTLAGTYSPDTYDMTMDMNGTAPNGKAMVMQMALTSKHMGECKGDEQG</sequence>
<dbReference type="RefSeq" id="WP_039336254.1">
    <property type="nucleotide sequence ID" value="NZ_JRVC01000017.1"/>
</dbReference>